<dbReference type="Proteomes" id="UP001597307">
    <property type="component" value="Unassembled WGS sequence"/>
</dbReference>
<feature type="region of interest" description="Disordered" evidence="1">
    <location>
        <begin position="27"/>
        <end position="51"/>
    </location>
</feature>
<evidence type="ECO:0000313" key="3">
    <source>
        <dbReference type="Proteomes" id="UP001597307"/>
    </source>
</evidence>
<keyword evidence="3" id="KW-1185">Reference proteome</keyword>
<reference evidence="3" key="1">
    <citation type="journal article" date="2019" name="Int. J. Syst. Evol. Microbiol.">
        <title>The Global Catalogue of Microorganisms (GCM) 10K type strain sequencing project: providing services to taxonomists for standard genome sequencing and annotation.</title>
        <authorList>
            <consortium name="The Broad Institute Genomics Platform"/>
            <consortium name="The Broad Institute Genome Sequencing Center for Infectious Disease"/>
            <person name="Wu L."/>
            <person name="Ma J."/>
        </authorList>
    </citation>
    <scope>NUCLEOTIDE SEQUENCE [LARGE SCALE GENOMIC DNA]</scope>
    <source>
        <strain evidence="3">JCM 11496</strain>
    </source>
</reference>
<organism evidence="2 3">
    <name type="scientific">Arthrobacter flavus</name>
    <dbReference type="NCBI Taxonomy" id="95172"/>
    <lineage>
        <taxon>Bacteria</taxon>
        <taxon>Bacillati</taxon>
        <taxon>Actinomycetota</taxon>
        <taxon>Actinomycetes</taxon>
        <taxon>Micrococcales</taxon>
        <taxon>Micrococcaceae</taxon>
        <taxon>Arthrobacter</taxon>
    </lineage>
</organism>
<dbReference type="RefSeq" id="WP_343878766.1">
    <property type="nucleotide sequence ID" value="NZ_BAAAIJ010000029.1"/>
</dbReference>
<accession>A0ABW4Q7P0</accession>
<dbReference type="EMBL" id="JBHUGA010000028">
    <property type="protein sequence ID" value="MFD1846743.1"/>
    <property type="molecule type" value="Genomic_DNA"/>
</dbReference>
<evidence type="ECO:0000313" key="2">
    <source>
        <dbReference type="EMBL" id="MFD1846743.1"/>
    </source>
</evidence>
<proteinExistence type="predicted"/>
<feature type="compositionally biased region" description="Basic and acidic residues" evidence="1">
    <location>
        <begin position="34"/>
        <end position="51"/>
    </location>
</feature>
<gene>
    <name evidence="2" type="ORF">ACFSFX_09055</name>
</gene>
<evidence type="ECO:0000256" key="1">
    <source>
        <dbReference type="SAM" id="MobiDB-lite"/>
    </source>
</evidence>
<sequence>MPGTDLIQPARTLTYAPDTTAERALAENMPPQLHDSRPDLTWTDAKHQPNS</sequence>
<protein>
    <submittedName>
        <fullName evidence="2">Uncharacterized protein</fullName>
    </submittedName>
</protein>
<name>A0ABW4Q7P0_9MICC</name>
<comment type="caution">
    <text evidence="2">The sequence shown here is derived from an EMBL/GenBank/DDBJ whole genome shotgun (WGS) entry which is preliminary data.</text>
</comment>